<dbReference type="HOGENOM" id="CLU_780150_0_0_9"/>
<proteinExistence type="inferred from homology"/>
<dbReference type="GO" id="GO:0051117">
    <property type="term" value="F:ATPase binding"/>
    <property type="evidence" value="ECO:0007669"/>
    <property type="project" value="TreeGrafter"/>
</dbReference>
<accession>I4D3F2</accession>
<dbReference type="KEGG" id="dai:Desaci_1300"/>
<gene>
    <name evidence="9" type="ordered locus">Desaci_1300</name>
</gene>
<dbReference type="PANTHER" id="PTHR10381">
    <property type="entry name" value="ATP-DEPENDENT CLP PROTEASE PROTEOLYTIC SUBUNIT"/>
    <property type="match status" value="1"/>
</dbReference>
<dbReference type="RefSeq" id="WP_014826333.1">
    <property type="nucleotide sequence ID" value="NC_018068.1"/>
</dbReference>
<evidence type="ECO:0000256" key="4">
    <source>
        <dbReference type="ARBA" id="ARBA00022801"/>
    </source>
</evidence>
<evidence type="ECO:0000256" key="1">
    <source>
        <dbReference type="ARBA" id="ARBA00007039"/>
    </source>
</evidence>
<dbReference type="Gene3D" id="3.90.226.10">
    <property type="entry name" value="2-enoyl-CoA Hydratase, Chain A, domain 1"/>
    <property type="match status" value="1"/>
</dbReference>
<feature type="region of interest" description="Disordered" evidence="7">
    <location>
        <begin position="294"/>
        <end position="330"/>
    </location>
</feature>
<dbReference type="InterPro" id="IPR023562">
    <property type="entry name" value="ClpP/TepA"/>
</dbReference>
<dbReference type="Pfam" id="PF00574">
    <property type="entry name" value="CLP_protease"/>
    <property type="match status" value="1"/>
</dbReference>
<dbReference type="Proteomes" id="UP000002892">
    <property type="component" value="Chromosome"/>
</dbReference>
<feature type="transmembrane region" description="Helical" evidence="8">
    <location>
        <begin position="85"/>
        <end position="107"/>
    </location>
</feature>
<feature type="compositionally biased region" description="Acidic residues" evidence="7">
    <location>
        <begin position="320"/>
        <end position="330"/>
    </location>
</feature>
<evidence type="ECO:0000256" key="8">
    <source>
        <dbReference type="SAM" id="Phobius"/>
    </source>
</evidence>
<dbReference type="GO" id="GO:0006515">
    <property type="term" value="P:protein quality control for misfolded or incompletely synthesized proteins"/>
    <property type="evidence" value="ECO:0007669"/>
    <property type="project" value="TreeGrafter"/>
</dbReference>
<keyword evidence="4" id="KW-0378">Hydrolase</keyword>
<dbReference type="PANTHER" id="PTHR10381:SF70">
    <property type="entry name" value="ATP-DEPENDENT CLP PROTEASE PROTEOLYTIC SUBUNIT"/>
    <property type="match status" value="1"/>
</dbReference>
<dbReference type="GO" id="GO:0004252">
    <property type="term" value="F:serine-type endopeptidase activity"/>
    <property type="evidence" value="ECO:0007669"/>
    <property type="project" value="InterPro"/>
</dbReference>
<evidence type="ECO:0000256" key="3">
    <source>
        <dbReference type="ARBA" id="ARBA00022670"/>
    </source>
</evidence>
<dbReference type="CDD" id="cd07016">
    <property type="entry name" value="S14_ClpP_1"/>
    <property type="match status" value="1"/>
</dbReference>
<evidence type="ECO:0000313" key="10">
    <source>
        <dbReference type="Proteomes" id="UP000002892"/>
    </source>
</evidence>
<reference evidence="9 10" key="1">
    <citation type="journal article" date="2012" name="J. Bacteriol.">
        <title>Complete genome sequences of Desulfosporosinus orientis DSM765T, Desulfosporosinus youngiae DSM17734T, Desulfosporosinus meridiei DSM13257T, and Desulfosporosinus acidiphilus DSM22704T.</title>
        <authorList>
            <person name="Pester M."/>
            <person name="Brambilla E."/>
            <person name="Alazard D."/>
            <person name="Rattei T."/>
            <person name="Weinmaier T."/>
            <person name="Han J."/>
            <person name="Lucas S."/>
            <person name="Lapidus A."/>
            <person name="Cheng J.F."/>
            <person name="Goodwin L."/>
            <person name="Pitluck S."/>
            <person name="Peters L."/>
            <person name="Ovchinnikova G."/>
            <person name="Teshima H."/>
            <person name="Detter J.C."/>
            <person name="Han C.S."/>
            <person name="Tapia R."/>
            <person name="Land M.L."/>
            <person name="Hauser L."/>
            <person name="Kyrpides N.C."/>
            <person name="Ivanova N.N."/>
            <person name="Pagani I."/>
            <person name="Huntmann M."/>
            <person name="Wei C.L."/>
            <person name="Davenport K.W."/>
            <person name="Daligault H."/>
            <person name="Chain P.S."/>
            <person name="Chen A."/>
            <person name="Mavromatis K."/>
            <person name="Markowitz V."/>
            <person name="Szeto E."/>
            <person name="Mikhailova N."/>
            <person name="Pati A."/>
            <person name="Wagner M."/>
            <person name="Woyke T."/>
            <person name="Ollivier B."/>
            <person name="Klenk H.P."/>
            <person name="Spring S."/>
            <person name="Loy A."/>
        </authorList>
    </citation>
    <scope>NUCLEOTIDE SEQUENCE [LARGE SCALE GENOMIC DNA]</scope>
    <source>
        <strain evidence="10">DSM 22704 / JCM 16185 / SJ4</strain>
    </source>
</reference>
<evidence type="ECO:0000256" key="6">
    <source>
        <dbReference type="RuleBase" id="RU003567"/>
    </source>
</evidence>
<organism evidence="9 10">
    <name type="scientific">Desulfosporosinus acidiphilus (strain DSM 22704 / JCM 16185 / SJ4)</name>
    <dbReference type="NCBI Taxonomy" id="646529"/>
    <lineage>
        <taxon>Bacteria</taxon>
        <taxon>Bacillati</taxon>
        <taxon>Bacillota</taxon>
        <taxon>Clostridia</taxon>
        <taxon>Eubacteriales</taxon>
        <taxon>Desulfitobacteriaceae</taxon>
        <taxon>Desulfosporosinus</taxon>
    </lineage>
</organism>
<dbReference type="InterPro" id="IPR001907">
    <property type="entry name" value="ClpP"/>
</dbReference>
<evidence type="ECO:0000256" key="2">
    <source>
        <dbReference type="ARBA" id="ARBA00022490"/>
    </source>
</evidence>
<keyword evidence="3 9" id="KW-0645">Protease</keyword>
<keyword evidence="8" id="KW-0472">Membrane</keyword>
<comment type="similarity">
    <text evidence="1 6">Belongs to the peptidase S14 family.</text>
</comment>
<dbReference type="NCBIfam" id="NF045542">
    <property type="entry name" value="Clp_rel_HeadMat"/>
    <property type="match status" value="1"/>
</dbReference>
<protein>
    <recommendedName>
        <fullName evidence="6">ATP-dependent Clp protease proteolytic subunit</fullName>
    </recommendedName>
</protein>
<dbReference type="eggNOG" id="COG0740">
    <property type="taxonomic scope" value="Bacteria"/>
</dbReference>
<evidence type="ECO:0000256" key="7">
    <source>
        <dbReference type="SAM" id="MobiDB-lite"/>
    </source>
</evidence>
<sequence>MTIKPFWKFQAKNEAPLIGELLLYGDISSTTWWGDEVTPVAFAQDLKNLGDISQLNIYINSGGGDVFAGQAIYSMLKRHPAQKNVYIDGLAASIASVIAMAGDVVFMPKNAMLMIHKAWTMAIGNANDLRKLADDMDKIDESILTTYQAKTGLDPETITEMVNAETWLTADEAVKLGFADVIEDSKQVSASIADGQLMVNGQTMDLSRFRKTPQFVNKGDQPQVPQDPRIPTLEEPNEELKEEPNNQAVESKVAAPLPIRLPELRNSGRTISSTNEALIRQAMDCLAEVLGQLDNSDEQPDGDDMGMDGDGMGTDAPETNGEENLGEDDEDVGLFGVSLCQAQLNLTRRRLDYGF</sequence>
<name>I4D3F2_DESAJ</name>
<dbReference type="GO" id="GO:0004176">
    <property type="term" value="F:ATP-dependent peptidase activity"/>
    <property type="evidence" value="ECO:0007669"/>
    <property type="project" value="InterPro"/>
</dbReference>
<dbReference type="PRINTS" id="PR00127">
    <property type="entry name" value="CLPPROTEASEP"/>
</dbReference>
<keyword evidence="10" id="KW-1185">Reference proteome</keyword>
<keyword evidence="5" id="KW-0720">Serine protease</keyword>
<keyword evidence="2" id="KW-0963">Cytoplasm</keyword>
<feature type="compositionally biased region" description="Acidic residues" evidence="7">
    <location>
        <begin position="295"/>
        <end position="307"/>
    </location>
</feature>
<dbReference type="OrthoDB" id="9806592at2"/>
<dbReference type="AlphaFoldDB" id="I4D3F2"/>
<evidence type="ECO:0000256" key="5">
    <source>
        <dbReference type="ARBA" id="ARBA00022825"/>
    </source>
</evidence>
<dbReference type="GO" id="GO:0009368">
    <property type="term" value="C:endopeptidase Clp complex"/>
    <property type="evidence" value="ECO:0007669"/>
    <property type="project" value="TreeGrafter"/>
</dbReference>
<dbReference type="EMBL" id="CP003639">
    <property type="protein sequence ID" value="AFM40326.1"/>
    <property type="molecule type" value="Genomic_DNA"/>
</dbReference>
<evidence type="ECO:0000313" key="9">
    <source>
        <dbReference type="EMBL" id="AFM40326.1"/>
    </source>
</evidence>
<dbReference type="STRING" id="646529.Desaci_1300"/>
<keyword evidence="8" id="KW-1133">Transmembrane helix</keyword>
<dbReference type="SUPFAM" id="SSF52096">
    <property type="entry name" value="ClpP/crotonase"/>
    <property type="match status" value="1"/>
</dbReference>
<dbReference type="InterPro" id="IPR029045">
    <property type="entry name" value="ClpP/crotonase-like_dom_sf"/>
</dbReference>
<keyword evidence="8" id="KW-0812">Transmembrane</keyword>